<protein>
    <submittedName>
        <fullName evidence="4">Cytochrome c oxidase subunit 6b-3 (AtCOX6b-3)</fullName>
    </submittedName>
</protein>
<dbReference type="PANTHER" id="PTHR46281:SF8">
    <property type="entry name" value="CYTOCHROME C OXIDASE SUBUNIT 12, MITOCHONDRIAL"/>
    <property type="match status" value="1"/>
</dbReference>
<dbReference type="PANTHER" id="PTHR46281">
    <property type="entry name" value="CYTOCHROME C OXIDASE SUBUNIT 6B"/>
    <property type="match status" value="1"/>
</dbReference>
<organism evidence="4 5">
    <name type="scientific">Durusdinium trenchii</name>
    <dbReference type="NCBI Taxonomy" id="1381693"/>
    <lineage>
        <taxon>Eukaryota</taxon>
        <taxon>Sar</taxon>
        <taxon>Alveolata</taxon>
        <taxon>Dinophyceae</taxon>
        <taxon>Suessiales</taxon>
        <taxon>Symbiodiniaceae</taxon>
        <taxon>Durusdinium</taxon>
    </lineage>
</organism>
<feature type="non-terminal residue" evidence="4">
    <location>
        <position position="1"/>
    </location>
</feature>
<dbReference type="InterPro" id="IPR003213">
    <property type="entry name" value="Cyt_c_oxidase_su6B"/>
</dbReference>
<dbReference type="InterPro" id="IPR048280">
    <property type="entry name" value="COX6B-like"/>
</dbReference>
<keyword evidence="3" id="KW-1015">Disulfide bond</keyword>
<dbReference type="Proteomes" id="UP001642464">
    <property type="component" value="Unassembled WGS sequence"/>
</dbReference>
<evidence type="ECO:0000313" key="5">
    <source>
        <dbReference type="Proteomes" id="UP001642464"/>
    </source>
</evidence>
<name>A0ABP0KAH1_9DINO</name>
<dbReference type="EMBL" id="CAXAMM010010320">
    <property type="protein sequence ID" value="CAK9023049.1"/>
    <property type="molecule type" value="Genomic_DNA"/>
</dbReference>
<evidence type="ECO:0000256" key="2">
    <source>
        <dbReference type="ARBA" id="ARBA00023128"/>
    </source>
</evidence>
<dbReference type="SUPFAM" id="SSF47694">
    <property type="entry name" value="Cytochrome c oxidase subunit h"/>
    <property type="match status" value="1"/>
</dbReference>
<evidence type="ECO:0000313" key="4">
    <source>
        <dbReference type="EMBL" id="CAK9023049.1"/>
    </source>
</evidence>
<comment type="subcellular location">
    <subcellularLocation>
        <location evidence="1">Mitochondrion</location>
    </subcellularLocation>
</comment>
<keyword evidence="5" id="KW-1185">Reference proteome</keyword>
<sequence>CWSVLVDEKKKEWDERLTWMWDFARRADRGEGRVQLLRNSKMSDIELKTTPRDPRFPNTNQAQHCWTRYNEWVLCLKKTGSDESACLMQRKFAQQLCPLEKIEQWDTEREEKSFPGLQIDDDE</sequence>
<dbReference type="InterPro" id="IPR036549">
    <property type="entry name" value="CX6/COA6-like_sf"/>
</dbReference>
<evidence type="ECO:0000256" key="3">
    <source>
        <dbReference type="ARBA" id="ARBA00023157"/>
    </source>
</evidence>
<reference evidence="4 5" key="1">
    <citation type="submission" date="2024-02" db="EMBL/GenBank/DDBJ databases">
        <authorList>
            <person name="Chen Y."/>
            <person name="Shah S."/>
            <person name="Dougan E. K."/>
            <person name="Thang M."/>
            <person name="Chan C."/>
        </authorList>
    </citation>
    <scope>NUCLEOTIDE SEQUENCE [LARGE SCALE GENOMIC DNA]</scope>
</reference>
<keyword evidence="2" id="KW-0496">Mitochondrion</keyword>
<accession>A0ABP0KAH1</accession>
<dbReference type="Pfam" id="PF02297">
    <property type="entry name" value="COX6B"/>
    <property type="match status" value="1"/>
</dbReference>
<gene>
    <name evidence="4" type="ORF">SCF082_LOCUS16039</name>
</gene>
<evidence type="ECO:0000256" key="1">
    <source>
        <dbReference type="ARBA" id="ARBA00004173"/>
    </source>
</evidence>
<comment type="caution">
    <text evidence="4">The sequence shown here is derived from an EMBL/GenBank/DDBJ whole genome shotgun (WGS) entry which is preliminary data.</text>
</comment>
<dbReference type="CDD" id="cd00926">
    <property type="entry name" value="Cyt_c_Oxidase_VIb"/>
    <property type="match status" value="1"/>
</dbReference>
<dbReference type="Gene3D" id="1.10.10.140">
    <property type="entry name" value="Cytochrome c oxidase, subunit VIb"/>
    <property type="match status" value="1"/>
</dbReference>
<proteinExistence type="predicted"/>